<reference evidence="2" key="1">
    <citation type="submission" date="2021-02" db="EMBL/GenBank/DDBJ databases">
        <title>PHA producing bacteria isolated from coastal sediment in Guangdong, Shenzhen.</title>
        <authorList>
            <person name="Zheng W."/>
            <person name="Yu S."/>
            <person name="Huang Y."/>
        </authorList>
    </citation>
    <scope>NUCLEOTIDE SEQUENCE</scope>
    <source>
        <strain evidence="2">TN14-10</strain>
    </source>
</reference>
<dbReference type="GO" id="GO:0008982">
    <property type="term" value="F:protein-N(PI)-phosphohistidine-sugar phosphotransferase activity"/>
    <property type="evidence" value="ECO:0007669"/>
    <property type="project" value="InterPro"/>
</dbReference>
<evidence type="ECO:0000313" key="3">
    <source>
        <dbReference type="Proteomes" id="UP000664303"/>
    </source>
</evidence>
<dbReference type="InterPro" id="IPR051541">
    <property type="entry name" value="PTS_SugarTrans_NitroReg"/>
</dbReference>
<dbReference type="PANTHER" id="PTHR47738:SF1">
    <property type="entry name" value="NITROGEN REGULATORY PROTEIN"/>
    <property type="match status" value="1"/>
</dbReference>
<accession>A0A939DC43</accession>
<organism evidence="2 3">
    <name type="scientific">Parahaliea mediterranea</name>
    <dbReference type="NCBI Taxonomy" id="651086"/>
    <lineage>
        <taxon>Bacteria</taxon>
        <taxon>Pseudomonadati</taxon>
        <taxon>Pseudomonadota</taxon>
        <taxon>Gammaproteobacteria</taxon>
        <taxon>Cellvibrionales</taxon>
        <taxon>Halieaceae</taxon>
        <taxon>Parahaliea</taxon>
    </lineage>
</organism>
<dbReference type="NCBIfam" id="TIGR01419">
    <property type="entry name" value="nitro_reg_IIA"/>
    <property type="match status" value="1"/>
</dbReference>
<evidence type="ECO:0000259" key="1">
    <source>
        <dbReference type="PROSITE" id="PS51094"/>
    </source>
</evidence>
<dbReference type="Gene3D" id="3.40.930.10">
    <property type="entry name" value="Mannitol-specific EII, Chain A"/>
    <property type="match status" value="1"/>
</dbReference>
<feature type="domain" description="PTS EIIA type-2" evidence="1">
    <location>
        <begin position="6"/>
        <end position="150"/>
    </location>
</feature>
<dbReference type="PANTHER" id="PTHR47738">
    <property type="entry name" value="PTS SYSTEM FRUCTOSE-LIKE EIIA COMPONENT-RELATED"/>
    <property type="match status" value="1"/>
</dbReference>
<proteinExistence type="predicted"/>
<dbReference type="Pfam" id="PF00359">
    <property type="entry name" value="PTS_EIIA_2"/>
    <property type="match status" value="1"/>
</dbReference>
<dbReference type="Proteomes" id="UP000664303">
    <property type="component" value="Unassembled WGS sequence"/>
</dbReference>
<keyword evidence="3" id="KW-1185">Reference proteome</keyword>
<dbReference type="InterPro" id="IPR002178">
    <property type="entry name" value="PTS_EIIA_type-2_dom"/>
</dbReference>
<gene>
    <name evidence="2" type="primary">ptsN</name>
    <name evidence="2" type="ORF">JYP50_01980</name>
</gene>
<comment type="caution">
    <text evidence="2">The sequence shown here is derived from an EMBL/GenBank/DDBJ whole genome shotgun (WGS) entry which is preliminary data.</text>
</comment>
<dbReference type="PROSITE" id="PS51094">
    <property type="entry name" value="PTS_EIIA_TYPE_2"/>
    <property type="match status" value="1"/>
</dbReference>
<name>A0A939DC43_9GAMM</name>
<dbReference type="InterPro" id="IPR016152">
    <property type="entry name" value="PTrfase/Anion_transptr"/>
</dbReference>
<evidence type="ECO:0000313" key="2">
    <source>
        <dbReference type="EMBL" id="MBN7795340.1"/>
    </source>
</evidence>
<dbReference type="GO" id="GO:0030295">
    <property type="term" value="F:protein kinase activator activity"/>
    <property type="evidence" value="ECO:0007669"/>
    <property type="project" value="TreeGrafter"/>
</dbReference>
<protein>
    <submittedName>
        <fullName evidence="2">PTS IIA-like nitrogen regulatory protein PtsN</fullName>
    </submittedName>
</protein>
<dbReference type="RefSeq" id="WP_206558768.1">
    <property type="nucleotide sequence ID" value="NZ_JAFKCZ010000001.1"/>
</dbReference>
<sequence length="152" mass="16654">MQTLSDILTPGRTVCRATGGSKKRLFETIARLISEDQQALSYTEVFTQLIARERLGSTGLGKGIAIPHCRIDNCPRPLGSLLTLEEAIDFEAPDGEPVDLLFVLLVPEEAQQVHLDILSHIAGLFRQDAFCQSLRQAEDAAALYATATTWTN</sequence>
<dbReference type="InterPro" id="IPR006320">
    <property type="entry name" value="PTS_Nitro_regul"/>
</dbReference>
<dbReference type="AlphaFoldDB" id="A0A939DC43"/>
<dbReference type="CDD" id="cd00211">
    <property type="entry name" value="PTS_IIA_fru"/>
    <property type="match status" value="1"/>
</dbReference>
<dbReference type="SUPFAM" id="SSF55804">
    <property type="entry name" value="Phoshotransferase/anion transport protein"/>
    <property type="match status" value="1"/>
</dbReference>
<dbReference type="GO" id="GO:0009401">
    <property type="term" value="P:phosphoenolpyruvate-dependent sugar phosphotransferase system"/>
    <property type="evidence" value="ECO:0007669"/>
    <property type="project" value="InterPro"/>
</dbReference>
<dbReference type="EMBL" id="JAFKCZ010000001">
    <property type="protein sequence ID" value="MBN7795340.1"/>
    <property type="molecule type" value="Genomic_DNA"/>
</dbReference>